<evidence type="ECO:0000259" key="2">
    <source>
        <dbReference type="PROSITE" id="PS51767"/>
    </source>
</evidence>
<dbReference type="GeneID" id="18256193"/>
<organism evidence="4">
    <name type="scientific">Chaetomium thermophilum (strain DSM 1495 / CBS 144.50 / IMI 039719)</name>
    <name type="common">Thermochaetoides thermophila</name>
    <dbReference type="NCBI Taxonomy" id="759272"/>
    <lineage>
        <taxon>Eukaryota</taxon>
        <taxon>Fungi</taxon>
        <taxon>Dikarya</taxon>
        <taxon>Ascomycota</taxon>
        <taxon>Pezizomycotina</taxon>
        <taxon>Sordariomycetes</taxon>
        <taxon>Sordariomycetidae</taxon>
        <taxon>Sordariales</taxon>
        <taxon>Chaetomiaceae</taxon>
        <taxon>Thermochaetoides</taxon>
    </lineage>
</organism>
<keyword evidence="4" id="KW-1185">Reference proteome</keyword>
<dbReference type="Proteomes" id="UP000008066">
    <property type="component" value="Unassembled WGS sequence"/>
</dbReference>
<sequence length="224" mass="24637">MADWVAQVAGAQYNDTIELFTIPCDSGKDNKARFSFQLEGPEGPWIHAEVLDLIVAASDVRTLYTDIGHGWVVFTEELAGNNICLLGVQKPNSYQSFQSIGSSLLRRTYLVFDNVNEEVAMAPVKFPTDSKPPKPNIVYFKKYGSKIPSSALYCEISKPLCEYDGYNFSNTGHKVGIAAGVVGGVLVLAGFAAGIWWHRRKTKKGQETEKWKVGRGPSVVGRES</sequence>
<dbReference type="InterPro" id="IPR021109">
    <property type="entry name" value="Peptidase_aspartic_dom_sf"/>
</dbReference>
<evidence type="ECO:0000256" key="1">
    <source>
        <dbReference type="SAM" id="Phobius"/>
    </source>
</evidence>
<keyword evidence="1" id="KW-0812">Transmembrane</keyword>
<dbReference type="RefSeq" id="XP_006692625.1">
    <property type="nucleotide sequence ID" value="XM_006692562.1"/>
</dbReference>
<dbReference type="HOGENOM" id="CLU_1234864_0_0_1"/>
<dbReference type="AlphaFoldDB" id="G0S3K2"/>
<name>G0S3K2_CHATD</name>
<dbReference type="EMBL" id="GL988041">
    <property type="protein sequence ID" value="EGS20329.1"/>
    <property type="molecule type" value="Genomic_DNA"/>
</dbReference>
<evidence type="ECO:0000313" key="4">
    <source>
        <dbReference type="Proteomes" id="UP000008066"/>
    </source>
</evidence>
<feature type="transmembrane region" description="Helical" evidence="1">
    <location>
        <begin position="175"/>
        <end position="197"/>
    </location>
</feature>
<dbReference type="SUPFAM" id="SSF50630">
    <property type="entry name" value="Acid proteases"/>
    <property type="match status" value="1"/>
</dbReference>
<keyword evidence="1" id="KW-1133">Transmembrane helix</keyword>
<dbReference type="KEGG" id="cthr:CTHT_0021550"/>
<protein>
    <recommendedName>
        <fullName evidence="2">Peptidase A1 domain-containing protein</fullName>
    </recommendedName>
</protein>
<evidence type="ECO:0000313" key="3">
    <source>
        <dbReference type="EMBL" id="EGS20329.1"/>
    </source>
</evidence>
<dbReference type="Gene3D" id="2.40.70.10">
    <property type="entry name" value="Acid Proteases"/>
    <property type="match status" value="1"/>
</dbReference>
<dbReference type="OrthoDB" id="771136at2759"/>
<keyword evidence="1" id="KW-0472">Membrane</keyword>
<dbReference type="PROSITE" id="PS51767">
    <property type="entry name" value="PEPTIDASE_A1"/>
    <property type="match status" value="1"/>
</dbReference>
<proteinExistence type="predicted"/>
<dbReference type="Pfam" id="PF00026">
    <property type="entry name" value="Asp"/>
    <property type="match status" value="1"/>
</dbReference>
<feature type="domain" description="Peptidase A1" evidence="2">
    <location>
        <begin position="1"/>
        <end position="122"/>
    </location>
</feature>
<gene>
    <name evidence="3" type="ORF">CTHT_0021550</name>
</gene>
<reference evidence="3 4" key="1">
    <citation type="journal article" date="2011" name="Cell">
        <title>Insight into structure and assembly of the nuclear pore complex by utilizing the genome of a eukaryotic thermophile.</title>
        <authorList>
            <person name="Amlacher S."/>
            <person name="Sarges P."/>
            <person name="Flemming D."/>
            <person name="van Noort V."/>
            <person name="Kunze R."/>
            <person name="Devos D.P."/>
            <person name="Arumugam M."/>
            <person name="Bork P."/>
            <person name="Hurt E."/>
        </authorList>
    </citation>
    <scope>NUCLEOTIDE SEQUENCE [LARGE SCALE GENOMIC DNA]</scope>
    <source>
        <strain evidence="4">DSM 1495 / CBS 144.50 / IMI 039719</strain>
    </source>
</reference>
<dbReference type="eggNOG" id="KOG1339">
    <property type="taxonomic scope" value="Eukaryota"/>
</dbReference>
<accession>G0S3K2</accession>
<dbReference type="InterPro" id="IPR033121">
    <property type="entry name" value="PEPTIDASE_A1"/>
</dbReference>